<evidence type="ECO:0000313" key="1">
    <source>
        <dbReference type="EMBL" id="MBG6140478.1"/>
    </source>
</evidence>
<gene>
    <name evidence="1" type="ORF">IW245_006672</name>
</gene>
<accession>A0A8J7GGW7</accession>
<proteinExistence type="predicted"/>
<organism evidence="1 2">
    <name type="scientific">Longispora fulva</name>
    <dbReference type="NCBI Taxonomy" id="619741"/>
    <lineage>
        <taxon>Bacteria</taxon>
        <taxon>Bacillati</taxon>
        <taxon>Actinomycetota</taxon>
        <taxon>Actinomycetes</taxon>
        <taxon>Micromonosporales</taxon>
        <taxon>Micromonosporaceae</taxon>
        <taxon>Longispora</taxon>
    </lineage>
</organism>
<name>A0A8J7GGW7_9ACTN</name>
<sequence length="155" mass="18035">MENSPIYVEVTRRQTMIIREIRDHAARYAYPHSGAGLNDPVRYLADGHIPHCTHEEREFIKTYIRLHPEVIDRHPLTIAELEQRDARDRERAGQVAEHARELFNVGEFTAALYLIDRAEHLDPGSFARWDRLRTLICTARELDKNCSDSLIFASK</sequence>
<dbReference type="RefSeq" id="WP_197007016.1">
    <property type="nucleotide sequence ID" value="NZ_BONS01000005.1"/>
</dbReference>
<protein>
    <submittedName>
        <fullName evidence="1">Uncharacterized protein</fullName>
    </submittedName>
</protein>
<dbReference type="EMBL" id="JADOUF010000001">
    <property type="protein sequence ID" value="MBG6140478.1"/>
    <property type="molecule type" value="Genomic_DNA"/>
</dbReference>
<comment type="caution">
    <text evidence="1">The sequence shown here is derived from an EMBL/GenBank/DDBJ whole genome shotgun (WGS) entry which is preliminary data.</text>
</comment>
<dbReference type="Proteomes" id="UP000622552">
    <property type="component" value="Unassembled WGS sequence"/>
</dbReference>
<dbReference type="AlphaFoldDB" id="A0A8J7GGW7"/>
<evidence type="ECO:0000313" key="2">
    <source>
        <dbReference type="Proteomes" id="UP000622552"/>
    </source>
</evidence>
<reference evidence="1" key="1">
    <citation type="submission" date="2020-11" db="EMBL/GenBank/DDBJ databases">
        <title>Sequencing the genomes of 1000 actinobacteria strains.</title>
        <authorList>
            <person name="Klenk H.-P."/>
        </authorList>
    </citation>
    <scope>NUCLEOTIDE SEQUENCE</scope>
    <source>
        <strain evidence="1">DSM 45356</strain>
    </source>
</reference>
<keyword evidence="2" id="KW-1185">Reference proteome</keyword>